<dbReference type="GO" id="GO:0005737">
    <property type="term" value="C:cytoplasm"/>
    <property type="evidence" value="ECO:0007669"/>
    <property type="project" value="UniProtKB-SubCell"/>
</dbReference>
<comment type="cofactor">
    <cofactor evidence="1">
        <name>a divalent metal cation</name>
        <dbReference type="ChEBI" id="CHEBI:60240"/>
    </cofactor>
</comment>
<keyword evidence="15" id="KW-1185">Reference proteome</keyword>
<gene>
    <name evidence="14 16 17 18 19 20" type="primary">LOC100135188</name>
</gene>
<dbReference type="Pfam" id="PF13359">
    <property type="entry name" value="DDE_Tnp_4"/>
    <property type="match status" value="1"/>
</dbReference>
<evidence type="ECO:0000256" key="11">
    <source>
        <dbReference type="ARBA" id="ARBA00030126"/>
    </source>
</evidence>
<proteinExistence type="inferred from homology"/>
<dbReference type="GeneID" id="100135188"/>
<evidence type="ECO:0000313" key="17">
    <source>
        <dbReference type="RefSeq" id="XP_012825273.1"/>
    </source>
</evidence>
<dbReference type="AlphaFoldDB" id="A0A6I8PTQ6"/>
<evidence type="ECO:0000256" key="8">
    <source>
        <dbReference type="ARBA" id="ARBA00022723"/>
    </source>
</evidence>
<comment type="subcellular location">
    <subcellularLocation>
        <location evidence="3">Cytoplasm</location>
    </subcellularLocation>
    <subcellularLocation>
        <location evidence="2">Nucleus</location>
    </subcellularLocation>
</comment>
<dbReference type="GO" id="GO:0016787">
    <property type="term" value="F:hydrolase activity"/>
    <property type="evidence" value="ECO:0007669"/>
    <property type="project" value="UniProtKB-KW"/>
</dbReference>
<keyword evidence="6" id="KW-0963">Cytoplasm</keyword>
<keyword evidence="9" id="KW-0378">Hydrolase</keyword>
<dbReference type="OrthoDB" id="9946389at2759"/>
<evidence type="ECO:0000256" key="1">
    <source>
        <dbReference type="ARBA" id="ARBA00001968"/>
    </source>
</evidence>
<dbReference type="RefSeq" id="XP_012825273.1">
    <property type="nucleotide sequence ID" value="XM_012969819.3"/>
</dbReference>
<dbReference type="Bgee" id="ENSXETG00000028037">
    <property type="expression patterns" value="Expressed in testis and 13 other cell types or tissues"/>
</dbReference>
<evidence type="ECO:0000313" key="16">
    <source>
        <dbReference type="RefSeq" id="XP_012825271.1"/>
    </source>
</evidence>
<dbReference type="RefSeq" id="XP_012825271.1">
    <property type="nucleotide sequence ID" value="XM_012969817.3"/>
</dbReference>
<evidence type="ECO:0000313" key="19">
    <source>
        <dbReference type="RefSeq" id="XP_031762751.1"/>
    </source>
</evidence>
<protein>
    <recommendedName>
        <fullName evidence="5">Putative nuclease HARBI1</fullName>
    </recommendedName>
    <alternativeName>
        <fullName evidence="11">Harbinger transposase-derived nuclease</fullName>
    </alternativeName>
</protein>
<evidence type="ECO:0000256" key="12">
    <source>
        <dbReference type="ARBA" id="ARBA00045850"/>
    </source>
</evidence>
<evidence type="ECO:0000313" key="15">
    <source>
        <dbReference type="Proteomes" id="UP000008143"/>
    </source>
</evidence>
<keyword evidence="7" id="KW-0540">Nuclease</keyword>
<keyword evidence="10" id="KW-0539">Nucleus</keyword>
<reference evidence="14" key="1">
    <citation type="journal article" date="2010" name="Science">
        <title>The genome of the Western clawed frog Xenopus tropicalis.</title>
        <authorList>
            <person name="Hellsten U."/>
            <person name="Harland R.M."/>
            <person name="Gilchrist M.J."/>
            <person name="Hendrix D."/>
            <person name="Jurka J."/>
            <person name="Kapitonov V."/>
            <person name="Ovcharenko I."/>
            <person name="Putnam N.H."/>
            <person name="Shu S."/>
            <person name="Taher L."/>
            <person name="Blitz I.L."/>
            <person name="Blumberg B."/>
            <person name="Dichmann D.S."/>
            <person name="Dubchak I."/>
            <person name="Amaya E."/>
            <person name="Detter J.C."/>
            <person name="Fletcher R."/>
            <person name="Gerhard D.S."/>
            <person name="Goodstein D."/>
            <person name="Graves T."/>
            <person name="Grigoriev I.V."/>
            <person name="Grimwood J."/>
            <person name="Kawashima T."/>
            <person name="Lindquist E."/>
            <person name="Lucas S.M."/>
            <person name="Mead P.E."/>
            <person name="Mitros T."/>
            <person name="Ogino H."/>
            <person name="Ohta Y."/>
            <person name="Poliakov A.V."/>
            <person name="Pollet N."/>
            <person name="Robert J."/>
            <person name="Salamov A."/>
            <person name="Sater A.K."/>
            <person name="Schmutz J."/>
            <person name="Terry A."/>
            <person name="Vize P.D."/>
            <person name="Warren W.C."/>
            <person name="Wells D."/>
            <person name="Wills A."/>
            <person name="Wilson R.K."/>
            <person name="Zimmerman L.B."/>
            <person name="Zorn A.M."/>
            <person name="Grainger R."/>
            <person name="Grammer T."/>
            <person name="Khokha M.K."/>
            <person name="Richardson P.M."/>
            <person name="Rokhsar D.S."/>
        </authorList>
    </citation>
    <scope>NUCLEOTIDE SEQUENCE [LARGE SCALE GENOMIC DNA]</scope>
    <source>
        <strain evidence="14">Nigerian</strain>
    </source>
</reference>
<keyword evidence="8" id="KW-0479">Metal-binding</keyword>
<evidence type="ECO:0000256" key="6">
    <source>
        <dbReference type="ARBA" id="ARBA00022490"/>
    </source>
</evidence>
<dbReference type="PRINTS" id="PR02086">
    <property type="entry name" value="PUTNUCHARBI1"/>
</dbReference>
<evidence type="ECO:0000256" key="3">
    <source>
        <dbReference type="ARBA" id="ARBA00004496"/>
    </source>
</evidence>
<feature type="domain" description="DDE Tnp4" evidence="13">
    <location>
        <begin position="178"/>
        <end position="330"/>
    </location>
</feature>
<comment type="function">
    <text evidence="12">Transposase-derived protein that may have nuclease activity. Does not have transposase activity.</text>
</comment>
<dbReference type="InterPro" id="IPR027806">
    <property type="entry name" value="HARBI1_dom"/>
</dbReference>
<dbReference type="PANTHER" id="PTHR22930">
    <property type="match status" value="1"/>
</dbReference>
<name>A0A6I8PTQ6_XENTR</name>
<dbReference type="Ensembl" id="ENSXETT00000058196">
    <property type="protein sequence ID" value="ENSXETP00000058196"/>
    <property type="gene ID" value="ENSXETG00000028037"/>
</dbReference>
<dbReference type="Xenbase" id="XB-GENE-29077459">
    <property type="gene designation" value="LOC100135188"/>
</dbReference>
<reference evidence="14" key="2">
    <citation type="submission" date="2020-05" db="UniProtKB">
        <authorList>
            <consortium name="Ensembl"/>
        </authorList>
    </citation>
    <scope>IDENTIFICATION</scope>
</reference>
<dbReference type="GO" id="GO:0005634">
    <property type="term" value="C:nucleus"/>
    <property type="evidence" value="ECO:0007669"/>
    <property type="project" value="UniProtKB-SubCell"/>
</dbReference>
<reference evidence="16 17" key="3">
    <citation type="submission" date="2025-04" db="UniProtKB">
        <authorList>
            <consortium name="RefSeq"/>
        </authorList>
    </citation>
    <scope>IDENTIFICATION</scope>
    <source>
        <strain evidence="16 17">Nigerian</strain>
        <tissue evidence="16 17">Liver and blood</tissue>
    </source>
</reference>
<dbReference type="PANTHER" id="PTHR22930:SF261">
    <property type="entry name" value="NUCLEASE HARBI1-RELATED"/>
    <property type="match status" value="1"/>
</dbReference>
<organism evidence="14">
    <name type="scientific">Xenopus tropicalis</name>
    <name type="common">Western clawed frog</name>
    <name type="synonym">Silurana tropicalis</name>
    <dbReference type="NCBI Taxonomy" id="8364"/>
    <lineage>
        <taxon>Eukaryota</taxon>
        <taxon>Metazoa</taxon>
        <taxon>Chordata</taxon>
        <taxon>Craniata</taxon>
        <taxon>Vertebrata</taxon>
        <taxon>Euteleostomi</taxon>
        <taxon>Amphibia</taxon>
        <taxon>Batrachia</taxon>
        <taxon>Anura</taxon>
        <taxon>Pipoidea</taxon>
        <taxon>Pipidae</taxon>
        <taxon>Xenopodinae</taxon>
        <taxon>Xenopus</taxon>
        <taxon>Silurana</taxon>
    </lineage>
</organism>
<evidence type="ECO:0000259" key="13">
    <source>
        <dbReference type="Pfam" id="PF13359"/>
    </source>
</evidence>
<evidence type="ECO:0000256" key="2">
    <source>
        <dbReference type="ARBA" id="ARBA00004123"/>
    </source>
</evidence>
<dbReference type="Proteomes" id="UP000008143">
    <property type="component" value="Chromosome 8"/>
</dbReference>
<evidence type="ECO:0000256" key="9">
    <source>
        <dbReference type="ARBA" id="ARBA00022801"/>
    </source>
</evidence>
<dbReference type="GO" id="GO:0046872">
    <property type="term" value="F:metal ion binding"/>
    <property type="evidence" value="ECO:0007669"/>
    <property type="project" value="UniProtKB-KW"/>
</dbReference>
<evidence type="ECO:0000256" key="7">
    <source>
        <dbReference type="ARBA" id="ARBA00022722"/>
    </source>
</evidence>
<evidence type="ECO:0000313" key="14">
    <source>
        <dbReference type="Ensembl" id="ENSXETP00000058196"/>
    </source>
</evidence>
<evidence type="ECO:0000313" key="18">
    <source>
        <dbReference type="RefSeq" id="XP_017951629.1"/>
    </source>
</evidence>
<evidence type="ECO:0000256" key="4">
    <source>
        <dbReference type="ARBA" id="ARBA00006958"/>
    </source>
</evidence>
<dbReference type="OMA" id="GMHHLKW"/>
<dbReference type="RefSeq" id="XP_031762751.1">
    <property type="nucleotide sequence ID" value="XM_031906891.1"/>
</dbReference>
<sequence>MASEAKMDIELPLLILYKIRTSRLSQNKEQQRSGRSAAKKRRVYLRNERKFPNRVNLLDLNEEEIKARYRLSSEAIQSLFEKVKENLNPKTERSHAIPGIVKLLCALHFFASGSFQNSVSTAGGITQSSFSRFLFQVIQAIVNLYKEYISFPNDPASLKAVKQSFLSIAGFPNVIGAIDCTHVALSPPSENEYIYRNEKHFHSLNMQVVVSNNMKIIDVVAKFPGSTEDSYILSQSGLHQRFENGEFGSGWLLGDSMYGLKPWLMTPVSNPKTRAEKKYNHAHSATRSIIDRTFGMLKTRFGCLDKSKGVLLYSPEKVCKIFFVCCILHNIAMNESDYIEVNEEYAQHEEINMEPFEDDTDEGGILREKLILEHFAG</sequence>
<evidence type="ECO:0000256" key="10">
    <source>
        <dbReference type="ARBA" id="ARBA00023242"/>
    </source>
</evidence>
<evidence type="ECO:0000313" key="20">
    <source>
        <dbReference type="Xenbase" id="XB-GENE-29077459"/>
    </source>
</evidence>
<evidence type="ECO:0000256" key="5">
    <source>
        <dbReference type="ARBA" id="ARBA00015519"/>
    </source>
</evidence>
<dbReference type="AGR" id="Xenbase:XB-GENE-29077459"/>
<dbReference type="GeneTree" id="ENSGT00940000154348"/>
<comment type="similarity">
    <text evidence="4">Belongs to the HARBI1 family.</text>
</comment>
<dbReference type="RefSeq" id="XP_017951629.1">
    <property type="nucleotide sequence ID" value="XM_018096140.2"/>
</dbReference>
<accession>A0A6I8PTQ6</accession>
<dbReference type="GO" id="GO:0004518">
    <property type="term" value="F:nuclease activity"/>
    <property type="evidence" value="ECO:0007669"/>
    <property type="project" value="UniProtKB-KW"/>
</dbReference>
<dbReference type="InterPro" id="IPR045249">
    <property type="entry name" value="HARBI1-like"/>
</dbReference>
<dbReference type="InterPro" id="IPR026103">
    <property type="entry name" value="HARBI1_animal"/>
</dbReference>